<evidence type="ECO:0000256" key="13">
    <source>
        <dbReference type="ARBA" id="ARBA00023136"/>
    </source>
</evidence>
<dbReference type="PANTHER" id="PTHR45339">
    <property type="entry name" value="HYBRID SIGNAL TRANSDUCTION HISTIDINE KINASE J"/>
    <property type="match status" value="1"/>
</dbReference>
<evidence type="ECO:0000256" key="15">
    <source>
        <dbReference type="ARBA" id="ARBA00070152"/>
    </source>
</evidence>
<keyword evidence="5 17" id="KW-0597">Phosphoprotein</keyword>
<gene>
    <name evidence="23" type="ORF">KAK03_05675</name>
</gene>
<dbReference type="CDD" id="cd17546">
    <property type="entry name" value="REC_hyHK_CKI1_RcsC-like"/>
    <property type="match status" value="1"/>
</dbReference>
<feature type="domain" description="PAC" evidence="21">
    <location>
        <begin position="376"/>
        <end position="430"/>
    </location>
</feature>
<dbReference type="InterPro" id="IPR001789">
    <property type="entry name" value="Sig_transdc_resp-reg_receiver"/>
</dbReference>
<dbReference type="SUPFAM" id="SSF47226">
    <property type="entry name" value="Histidine-containing phosphotransfer domain, HPT domain"/>
    <property type="match status" value="1"/>
</dbReference>
<keyword evidence="11" id="KW-0902">Two-component regulatory system</keyword>
<feature type="domain" description="Response regulatory" evidence="19">
    <location>
        <begin position="1207"/>
        <end position="1323"/>
    </location>
</feature>
<proteinExistence type="predicted"/>
<evidence type="ECO:0000313" key="23">
    <source>
        <dbReference type="EMBL" id="MBQ0929970.1"/>
    </source>
</evidence>
<evidence type="ECO:0000256" key="12">
    <source>
        <dbReference type="ARBA" id="ARBA00023026"/>
    </source>
</evidence>
<dbReference type="SMART" id="SM00388">
    <property type="entry name" value="HisKA"/>
    <property type="match status" value="1"/>
</dbReference>
<evidence type="ECO:0000256" key="1">
    <source>
        <dbReference type="ARBA" id="ARBA00000085"/>
    </source>
</evidence>
<feature type="domain" description="PAS" evidence="20">
    <location>
        <begin position="304"/>
        <end position="350"/>
    </location>
</feature>
<dbReference type="PRINTS" id="PR00344">
    <property type="entry name" value="BCTRLSENSOR"/>
</dbReference>
<evidence type="ECO:0000256" key="3">
    <source>
        <dbReference type="ARBA" id="ARBA00012438"/>
    </source>
</evidence>
<keyword evidence="6" id="KW-0812">Transmembrane</keyword>
<dbReference type="Pfam" id="PF00512">
    <property type="entry name" value="HisKA"/>
    <property type="match status" value="1"/>
</dbReference>
<keyword evidence="4" id="KW-1003">Cell membrane</keyword>
<dbReference type="PROSITE" id="PS50109">
    <property type="entry name" value="HIS_KIN"/>
    <property type="match status" value="1"/>
</dbReference>
<dbReference type="SUPFAM" id="SSF55785">
    <property type="entry name" value="PYP-like sensor domain (PAS domain)"/>
    <property type="match status" value="5"/>
</dbReference>
<dbReference type="InterPro" id="IPR013656">
    <property type="entry name" value="PAS_4"/>
</dbReference>
<dbReference type="SUPFAM" id="SSF55874">
    <property type="entry name" value="ATPase domain of HSP90 chaperone/DNA topoisomerase II/histidine kinase"/>
    <property type="match status" value="1"/>
</dbReference>
<dbReference type="GO" id="GO:0000155">
    <property type="term" value="F:phosphorelay sensor kinase activity"/>
    <property type="evidence" value="ECO:0007669"/>
    <property type="project" value="InterPro"/>
</dbReference>
<accession>A0A941BAM5</accession>
<dbReference type="SUPFAM" id="SSF52172">
    <property type="entry name" value="CheY-like"/>
    <property type="match status" value="1"/>
</dbReference>
<dbReference type="Gene3D" id="3.30.565.10">
    <property type="entry name" value="Histidine kinase-like ATPase, C-terminal domain"/>
    <property type="match status" value="1"/>
</dbReference>
<dbReference type="Proteomes" id="UP000676246">
    <property type="component" value="Unassembled WGS sequence"/>
</dbReference>
<keyword evidence="7" id="KW-0732">Signal</keyword>
<evidence type="ECO:0000256" key="17">
    <source>
        <dbReference type="PROSITE-ProRule" id="PRU00169"/>
    </source>
</evidence>
<dbReference type="SMART" id="SM00091">
    <property type="entry name" value="PAS"/>
    <property type="match status" value="3"/>
</dbReference>
<dbReference type="Gene3D" id="3.30.450.350">
    <property type="entry name" value="CHASE domain"/>
    <property type="match status" value="1"/>
</dbReference>
<evidence type="ECO:0000313" key="24">
    <source>
        <dbReference type="Proteomes" id="UP000676246"/>
    </source>
</evidence>
<evidence type="ECO:0000259" key="21">
    <source>
        <dbReference type="PROSITE" id="PS50113"/>
    </source>
</evidence>
<comment type="function">
    <text evidence="14">Member of the two-component regulatory system BvgS/BvgA. Phosphorylates BvgA via a four-step phosphorelay in response to environmental signals.</text>
</comment>
<feature type="domain" description="PAC" evidence="21">
    <location>
        <begin position="633"/>
        <end position="685"/>
    </location>
</feature>
<dbReference type="InterPro" id="IPR036097">
    <property type="entry name" value="HisK_dim/P_sf"/>
</dbReference>
<comment type="subcellular location">
    <subcellularLocation>
        <location evidence="2">Cell membrane</location>
        <topology evidence="2">Multi-pass membrane protein</topology>
    </subcellularLocation>
</comment>
<dbReference type="SMART" id="SM00387">
    <property type="entry name" value="HATPase_c"/>
    <property type="match status" value="1"/>
</dbReference>
<feature type="domain" description="HPt" evidence="22">
    <location>
        <begin position="1366"/>
        <end position="1469"/>
    </location>
</feature>
<keyword evidence="12" id="KW-0843">Virulence</keyword>
<dbReference type="NCBIfam" id="TIGR00229">
    <property type="entry name" value="sensory_box"/>
    <property type="match status" value="2"/>
</dbReference>
<comment type="caution">
    <text evidence="23">The sequence shown here is derived from an EMBL/GenBank/DDBJ whole genome shotgun (WGS) entry which is preliminary data.</text>
</comment>
<dbReference type="InterPro" id="IPR035965">
    <property type="entry name" value="PAS-like_dom_sf"/>
</dbReference>
<dbReference type="InterPro" id="IPR001610">
    <property type="entry name" value="PAC"/>
</dbReference>
<sequence length="1559" mass="171070">MKFLSPLALAVAGALLAAGGWVTQVVVHQRSDALNQQAEAAFQAEADRLPQALRHQLDQALPALQALRGLVAGSDDVSDVEFDRFVALSGFDQPGTGVLGLAYAPRPANTGRPHPIRWATSRQLVGQDLAADAAQHDALQRAAATDRPVLGPTWQAGPQRHAWWLSLPVYASAEARADPQRRRVEAVGWALALIDPRALLEAVEPGPQQVALSELLAGRDGLRWGSPPWTDPDQRRANRTVNLAGRDFRLDLRASAALPPETDRSLRQLALSGGLVSLALALIGAALTQMHATRRAGQQQRARERARLSMVAQRTTNAVMMTDNARRIRWVNEAFTTLYGHSAAEALGRTPAELLGSGQSSPEALAQLEDAYAHHVACKVELVNRTRDGRLVWVHTELMPMTLDDGRVDGFVEITLDLSAQKDSARQLAAAMREHQGLLNTIREHAIVSVSDPEGLLVDVNEAFCRISGYSREELLGQSHRLLNAGHHPPAFWRALWTTVTAGRPWRGEVCNRAKDGSLYWVDSIIAPFMGADGRLERLVSIRTDITAAKRLEQSLRDSRRFLDQVGRVAGVGGWSLTLQPLALELSDRLRALAGLPLDEPVNLRQALRRLAPWARYALLQAARRGLDTGAGWDLELPLHHTPGEARWLRIVGEAMADDDGQVRRWVGAVQDVTRQRELQHGLRRSHELLRGLIEHLPLGLALFDAERLLRTHNQAFADAVLTDPLWLEQPGRSLEDVVRHAGQRDGITAERIEARVAQACQRHRERRRETFELDRGGRSYEVTSAPMPDGGLVLIYADITERRQREAQVLRAEALLRTAMDTLDEGFVLYDPEDRLVLCNEPYRRMFSTSSDLIVEGATFEEIIRGGAQRGQYAAAIGREDEWVAERMRAHRSAGHEIVMKLDDGRWLRVIERRMPDGHTVGFRIDITELVEARERAEAGSRVKGEFLANMSHEVRTPLNAVLGMLRLLRRTALNTRQLDYVDKSEGAARTLLALLNDILDASKIEAGRMVLDPQPFRPEQLLQDLSLLLNAQLHDERPVRLRLEGADTLPAWLLGDAMRLMQVLMNLGGNAIKFTERGEVAVRMTAVGEDSAGLRVAFEVTDTGIGIAPEHQSRIFSSFGQAETSTTRRYGGTGLGLAISSQLVQMMGGTLQLDSTPGQGSRFHFELVLPPAEPGSDQVAWRTLTEGARPAPDRAGGPRRLKGMRILLVEDNANNRQVACELLEDEGALVDCAEDGQQALDFADRADYHAVLMDVRMPVMDGLEATRALRQRPAHAHRPIIAMSANVAEADRAEALAAGMDDHVGKPFDLDALVRCLQRWTGWEEDEDDSVSAHPAAPLSPAMLSQARAADIDLSRALERVLHRTEVWARMARQFADDVPELAERLDHLWQAADHAGLARELHSLKGLAGMLGATALAEAAAVAERQQDSAAPIAPAALLSRLMPTAQALRTLADQLDRARPVSDASSCWPPTDLLPLLALLTRLQTHLAEHDMAATELHHQVQTLAPGMPAALAKPLAQAMARLDFAQATQALEAILSALAAPCAAAESALLETAP</sequence>
<keyword evidence="24" id="KW-1185">Reference proteome</keyword>
<dbReference type="SMART" id="SM00086">
    <property type="entry name" value="PAC"/>
    <property type="match status" value="3"/>
</dbReference>
<dbReference type="InterPro" id="IPR036890">
    <property type="entry name" value="HATPase_C_sf"/>
</dbReference>
<feature type="domain" description="Histidine kinase" evidence="18">
    <location>
        <begin position="951"/>
        <end position="1173"/>
    </location>
</feature>
<dbReference type="InterPro" id="IPR013655">
    <property type="entry name" value="PAS_fold_3"/>
</dbReference>
<dbReference type="InterPro" id="IPR000700">
    <property type="entry name" value="PAS-assoc_C"/>
</dbReference>
<dbReference type="InterPro" id="IPR042240">
    <property type="entry name" value="CHASE_sf"/>
</dbReference>
<dbReference type="EC" id="2.7.13.3" evidence="3"/>
<dbReference type="Pfam" id="PF02518">
    <property type="entry name" value="HATPase_c"/>
    <property type="match status" value="1"/>
</dbReference>
<dbReference type="FunFam" id="3.30.565.10:FF:000010">
    <property type="entry name" value="Sensor histidine kinase RcsC"/>
    <property type="match status" value="1"/>
</dbReference>
<dbReference type="PROSITE" id="PS50113">
    <property type="entry name" value="PAC"/>
    <property type="match status" value="3"/>
</dbReference>
<dbReference type="InterPro" id="IPR000014">
    <property type="entry name" value="PAS"/>
</dbReference>
<dbReference type="InterPro" id="IPR036641">
    <property type="entry name" value="HPT_dom_sf"/>
</dbReference>
<dbReference type="SMART" id="SM01079">
    <property type="entry name" value="CHASE"/>
    <property type="match status" value="1"/>
</dbReference>
<dbReference type="Pfam" id="PF01627">
    <property type="entry name" value="Hpt"/>
    <property type="match status" value="1"/>
</dbReference>
<dbReference type="PROSITE" id="PS50110">
    <property type="entry name" value="RESPONSE_REGULATORY"/>
    <property type="match status" value="1"/>
</dbReference>
<dbReference type="InterPro" id="IPR003661">
    <property type="entry name" value="HisK_dim/P_dom"/>
</dbReference>
<feature type="modified residue" description="4-aspartylphosphate" evidence="17">
    <location>
        <position position="1256"/>
    </location>
</feature>
<dbReference type="RefSeq" id="WP_210852205.1">
    <property type="nucleotide sequence ID" value="NZ_JAGQDD010000002.1"/>
</dbReference>
<evidence type="ECO:0000256" key="5">
    <source>
        <dbReference type="ARBA" id="ARBA00022553"/>
    </source>
</evidence>
<feature type="domain" description="PAS" evidence="20">
    <location>
        <begin position="448"/>
        <end position="479"/>
    </location>
</feature>
<evidence type="ECO:0000259" key="22">
    <source>
        <dbReference type="PROSITE" id="PS50894"/>
    </source>
</evidence>
<dbReference type="InterPro" id="IPR004358">
    <property type="entry name" value="Sig_transdc_His_kin-like_C"/>
</dbReference>
<comment type="catalytic activity">
    <reaction evidence="1">
        <text>ATP + protein L-histidine = ADP + protein N-phospho-L-histidine.</text>
        <dbReference type="EC" id="2.7.13.3"/>
    </reaction>
</comment>
<evidence type="ECO:0000259" key="19">
    <source>
        <dbReference type="PROSITE" id="PS50110"/>
    </source>
</evidence>
<evidence type="ECO:0000256" key="11">
    <source>
        <dbReference type="ARBA" id="ARBA00023012"/>
    </source>
</evidence>
<evidence type="ECO:0000259" key="18">
    <source>
        <dbReference type="PROSITE" id="PS50109"/>
    </source>
</evidence>
<keyword evidence="10" id="KW-1133">Transmembrane helix</keyword>
<keyword evidence="8" id="KW-0547">Nucleotide-binding</keyword>
<dbReference type="Gene3D" id="3.40.50.2300">
    <property type="match status" value="1"/>
</dbReference>
<dbReference type="GO" id="GO:0005886">
    <property type="term" value="C:plasma membrane"/>
    <property type="evidence" value="ECO:0007669"/>
    <property type="project" value="UniProtKB-SubCell"/>
</dbReference>
<keyword evidence="13" id="KW-0472">Membrane</keyword>
<dbReference type="Pfam" id="PF08448">
    <property type="entry name" value="PAS_4"/>
    <property type="match status" value="1"/>
</dbReference>
<dbReference type="EMBL" id="JAGQDD010000002">
    <property type="protein sequence ID" value="MBQ0929970.1"/>
    <property type="molecule type" value="Genomic_DNA"/>
</dbReference>
<dbReference type="PROSITE" id="PS50894">
    <property type="entry name" value="HPT"/>
    <property type="match status" value="1"/>
</dbReference>
<dbReference type="CDD" id="cd16922">
    <property type="entry name" value="HATPase_EvgS-ArcB-TorS-like"/>
    <property type="match status" value="1"/>
</dbReference>
<dbReference type="Pfam" id="PF12860">
    <property type="entry name" value="PAS_7"/>
    <property type="match status" value="2"/>
</dbReference>
<evidence type="ECO:0000256" key="9">
    <source>
        <dbReference type="ARBA" id="ARBA00022840"/>
    </source>
</evidence>
<dbReference type="InterPro" id="IPR003594">
    <property type="entry name" value="HATPase_dom"/>
</dbReference>
<dbReference type="Pfam" id="PF00072">
    <property type="entry name" value="Response_reg"/>
    <property type="match status" value="1"/>
</dbReference>
<dbReference type="GO" id="GO:0005524">
    <property type="term" value="F:ATP binding"/>
    <property type="evidence" value="ECO:0007669"/>
    <property type="project" value="UniProtKB-KW"/>
</dbReference>
<dbReference type="Gene3D" id="3.30.450.20">
    <property type="entry name" value="PAS domain"/>
    <property type="match status" value="5"/>
</dbReference>
<evidence type="ECO:0000256" key="10">
    <source>
        <dbReference type="ARBA" id="ARBA00022989"/>
    </source>
</evidence>
<protein>
    <recommendedName>
        <fullName evidence="15">Virulence sensor protein BvgS</fullName>
        <ecNumber evidence="3">2.7.13.3</ecNumber>
    </recommendedName>
</protein>
<evidence type="ECO:0000256" key="8">
    <source>
        <dbReference type="ARBA" id="ARBA00022741"/>
    </source>
</evidence>
<evidence type="ECO:0000256" key="2">
    <source>
        <dbReference type="ARBA" id="ARBA00004651"/>
    </source>
</evidence>
<keyword evidence="9" id="KW-0067">ATP-binding</keyword>
<organism evidence="23 24">
    <name type="scientific">Ideonella alba</name>
    <dbReference type="NCBI Taxonomy" id="2824118"/>
    <lineage>
        <taxon>Bacteria</taxon>
        <taxon>Pseudomonadati</taxon>
        <taxon>Pseudomonadota</taxon>
        <taxon>Betaproteobacteria</taxon>
        <taxon>Burkholderiales</taxon>
        <taxon>Sphaerotilaceae</taxon>
        <taxon>Ideonella</taxon>
    </lineage>
</organism>
<dbReference type="SMART" id="SM00448">
    <property type="entry name" value="REC"/>
    <property type="match status" value="1"/>
</dbReference>
<dbReference type="Gene3D" id="1.20.120.160">
    <property type="entry name" value="HPT domain"/>
    <property type="match status" value="1"/>
</dbReference>
<name>A0A941BAM5_9BURK</name>
<evidence type="ECO:0000259" key="20">
    <source>
        <dbReference type="PROSITE" id="PS50112"/>
    </source>
</evidence>
<feature type="modified residue" description="Phosphohistidine" evidence="16">
    <location>
        <position position="1405"/>
    </location>
</feature>
<dbReference type="Gene3D" id="1.10.287.130">
    <property type="match status" value="1"/>
</dbReference>
<dbReference type="PROSITE" id="PS50112">
    <property type="entry name" value="PAS"/>
    <property type="match status" value="2"/>
</dbReference>
<feature type="domain" description="PAC" evidence="21">
    <location>
        <begin position="504"/>
        <end position="558"/>
    </location>
</feature>
<evidence type="ECO:0000256" key="7">
    <source>
        <dbReference type="ARBA" id="ARBA00022729"/>
    </source>
</evidence>
<dbReference type="Pfam" id="PF08447">
    <property type="entry name" value="PAS_3"/>
    <property type="match status" value="1"/>
</dbReference>
<dbReference type="SUPFAM" id="SSF47384">
    <property type="entry name" value="Homodimeric domain of signal transducing histidine kinase"/>
    <property type="match status" value="1"/>
</dbReference>
<dbReference type="InterPro" id="IPR005467">
    <property type="entry name" value="His_kinase_dom"/>
</dbReference>
<evidence type="ECO:0000256" key="16">
    <source>
        <dbReference type="PROSITE-ProRule" id="PRU00110"/>
    </source>
</evidence>
<reference evidence="23 24" key="1">
    <citation type="submission" date="2021-04" db="EMBL/GenBank/DDBJ databases">
        <title>The genome sequence of Ideonella sp. 3Y2.</title>
        <authorList>
            <person name="Liu Y."/>
        </authorList>
    </citation>
    <scope>NUCLEOTIDE SEQUENCE [LARGE SCALE GENOMIC DNA]</scope>
    <source>
        <strain evidence="23 24">3Y2</strain>
    </source>
</reference>
<evidence type="ECO:0000256" key="6">
    <source>
        <dbReference type="ARBA" id="ARBA00022692"/>
    </source>
</evidence>
<dbReference type="InterPro" id="IPR011006">
    <property type="entry name" value="CheY-like_superfamily"/>
</dbReference>
<evidence type="ECO:0000256" key="4">
    <source>
        <dbReference type="ARBA" id="ARBA00022475"/>
    </source>
</evidence>
<dbReference type="PANTHER" id="PTHR45339:SF1">
    <property type="entry name" value="HYBRID SIGNAL TRANSDUCTION HISTIDINE KINASE J"/>
    <property type="match status" value="1"/>
</dbReference>
<dbReference type="CDD" id="cd00082">
    <property type="entry name" value="HisKA"/>
    <property type="match status" value="1"/>
</dbReference>
<dbReference type="InterPro" id="IPR008207">
    <property type="entry name" value="Sig_transdc_His_kin_Hpt_dom"/>
</dbReference>
<dbReference type="CDD" id="cd00130">
    <property type="entry name" value="PAS"/>
    <property type="match status" value="3"/>
</dbReference>
<evidence type="ECO:0000256" key="14">
    <source>
        <dbReference type="ARBA" id="ARBA00058004"/>
    </source>
</evidence>
<dbReference type="Pfam" id="PF03924">
    <property type="entry name" value="CHASE"/>
    <property type="match status" value="1"/>
</dbReference>
<dbReference type="InterPro" id="IPR006189">
    <property type="entry name" value="CHASE_dom"/>
</dbReference>